<keyword evidence="3 5" id="KW-0067">ATP-binding</keyword>
<dbReference type="Proteomes" id="UP000318093">
    <property type="component" value="Unassembled WGS sequence"/>
</dbReference>
<dbReference type="PANTHER" id="PTHR45772:SF9">
    <property type="entry name" value="CONSERVED COMPONENT OF ABC TRANSPORTER FOR NATURAL AMINO ACIDS"/>
    <property type="match status" value="1"/>
</dbReference>
<dbReference type="GO" id="GO:0016887">
    <property type="term" value="F:ATP hydrolysis activity"/>
    <property type="evidence" value="ECO:0007669"/>
    <property type="project" value="InterPro"/>
</dbReference>
<gene>
    <name evidence="5" type="ORF">E6H03_06235</name>
</gene>
<evidence type="ECO:0000256" key="1">
    <source>
        <dbReference type="ARBA" id="ARBA00022448"/>
    </source>
</evidence>
<evidence type="ECO:0000256" key="2">
    <source>
        <dbReference type="ARBA" id="ARBA00022741"/>
    </source>
</evidence>
<dbReference type="EMBL" id="VBAN01000182">
    <property type="protein sequence ID" value="TMI82027.1"/>
    <property type="molecule type" value="Genomic_DNA"/>
</dbReference>
<dbReference type="Gene3D" id="3.40.50.300">
    <property type="entry name" value="P-loop containing nucleotide triphosphate hydrolases"/>
    <property type="match status" value="1"/>
</dbReference>
<organism evidence="5 6">
    <name type="scientific">Candidatus Segetimicrobium genomatis</name>
    <dbReference type="NCBI Taxonomy" id="2569760"/>
    <lineage>
        <taxon>Bacteria</taxon>
        <taxon>Bacillati</taxon>
        <taxon>Candidatus Sysuimicrobiota</taxon>
        <taxon>Candidatus Sysuimicrobiia</taxon>
        <taxon>Candidatus Sysuimicrobiales</taxon>
        <taxon>Candidatus Segetimicrobiaceae</taxon>
        <taxon>Candidatus Segetimicrobium</taxon>
    </lineage>
</organism>
<keyword evidence="1" id="KW-0813">Transport</keyword>
<dbReference type="GO" id="GO:0005886">
    <property type="term" value="C:plasma membrane"/>
    <property type="evidence" value="ECO:0007669"/>
    <property type="project" value="TreeGrafter"/>
</dbReference>
<reference evidence="5 6" key="1">
    <citation type="journal article" date="2019" name="Nat. Microbiol.">
        <title>Mediterranean grassland soil C-N compound turnover is dependent on rainfall and depth, and is mediated by genomically divergent microorganisms.</title>
        <authorList>
            <person name="Diamond S."/>
            <person name="Andeer P.F."/>
            <person name="Li Z."/>
            <person name="Crits-Christoph A."/>
            <person name="Burstein D."/>
            <person name="Anantharaman K."/>
            <person name="Lane K.R."/>
            <person name="Thomas B.C."/>
            <person name="Pan C."/>
            <person name="Northen T.R."/>
            <person name="Banfield J.F."/>
        </authorList>
    </citation>
    <scope>NUCLEOTIDE SEQUENCE [LARGE SCALE GENOMIC DNA]</scope>
    <source>
        <strain evidence="5">NP_6</strain>
    </source>
</reference>
<accession>A0A537JEP2</accession>
<name>A0A537JEP2_9BACT</name>
<dbReference type="PANTHER" id="PTHR45772">
    <property type="entry name" value="CONSERVED COMPONENT OF ABC TRANSPORTER FOR NATURAL AMINO ACIDS-RELATED"/>
    <property type="match status" value="1"/>
</dbReference>
<dbReference type="SUPFAM" id="SSF52540">
    <property type="entry name" value="P-loop containing nucleoside triphosphate hydrolases"/>
    <property type="match status" value="1"/>
</dbReference>
<evidence type="ECO:0000256" key="3">
    <source>
        <dbReference type="ARBA" id="ARBA00022840"/>
    </source>
</evidence>
<evidence type="ECO:0000313" key="5">
    <source>
        <dbReference type="EMBL" id="TMI82027.1"/>
    </source>
</evidence>
<sequence>MAASPPRAPLLEVRGLSKAFGGLRAVDDLSFAVQEGEILGLLGPNGSGKT</sequence>
<keyword evidence="2" id="KW-0547">Nucleotide-binding</keyword>
<dbReference type="Pfam" id="PF00005">
    <property type="entry name" value="ABC_tran"/>
    <property type="match status" value="1"/>
</dbReference>
<feature type="non-terminal residue" evidence="5">
    <location>
        <position position="50"/>
    </location>
</feature>
<comment type="caution">
    <text evidence="5">The sequence shown here is derived from an EMBL/GenBank/DDBJ whole genome shotgun (WGS) entry which is preliminary data.</text>
</comment>
<feature type="domain" description="ABC transporter" evidence="4">
    <location>
        <begin position="27"/>
        <end position="50"/>
    </location>
</feature>
<dbReference type="InterPro" id="IPR027417">
    <property type="entry name" value="P-loop_NTPase"/>
</dbReference>
<protein>
    <submittedName>
        <fullName evidence="5">ATP-binding cassette domain-containing protein</fullName>
    </submittedName>
</protein>
<dbReference type="InterPro" id="IPR051120">
    <property type="entry name" value="ABC_AA/LPS_Transport"/>
</dbReference>
<dbReference type="AlphaFoldDB" id="A0A537JEP2"/>
<dbReference type="InterPro" id="IPR003439">
    <property type="entry name" value="ABC_transporter-like_ATP-bd"/>
</dbReference>
<evidence type="ECO:0000259" key="4">
    <source>
        <dbReference type="Pfam" id="PF00005"/>
    </source>
</evidence>
<dbReference type="GO" id="GO:0005524">
    <property type="term" value="F:ATP binding"/>
    <property type="evidence" value="ECO:0007669"/>
    <property type="project" value="UniProtKB-KW"/>
</dbReference>
<proteinExistence type="predicted"/>
<evidence type="ECO:0000313" key="6">
    <source>
        <dbReference type="Proteomes" id="UP000318093"/>
    </source>
</evidence>